<dbReference type="Pfam" id="PF02734">
    <property type="entry name" value="Dak2"/>
    <property type="match status" value="1"/>
</dbReference>
<comment type="function">
    <text evidence="1">May bind long-chain fatty acids, such as palmitate, and may play a role in lipid transport or fatty acid metabolism.</text>
</comment>
<sequence>MSLDKLTGALFHASIIAGCHRVIRHKQFLNEINVFPVADGDTGDNLSSTCTAIIEFSSAEIELKKTLETIADASIIGARGNSGIIFSQFFNLFLKHLPSKAALYFNDFSQILTQVSNEISTFLTHLIQGTMITLIQKWASLCELNQFNASFAKTMLELLPLLYLEVGKTKQSLKILKEANVVDAGALGFYYFIEGFTHFLQNLQNTDTVIIPSPLLTLKHPPQLCASNIYRYCTEAVLKSSSIDKDKLLFFLNEHGNCASVTGNERINRFHVHTNHPHEVFSGLYKDYIIQYPKVDDMLRQYQLLFKKKYSIGLVTDSSANLPQNLMDEYQIYQIPLNVHLGEHHFLDRYSFKLNDFYEMLNSFSHYPKTSCLAPKLIEEKFAQLSELYEHVIVLSVAKSMSGTFDVFQSAARHYDNITVIDTKSNSGGHGLILKYAGELISLKMKPQAVIERIKIAIENTIIYVVIKQFSSMIRSGRVSKIAGQVASWSKIKPIISLDNEGVGYMASKSFSFDSALKKMIKLVIKRLDTEAFTLADYCIVHAGEEINACQLAEHASDLFNKNPSFIEPVSLAIGLHVGKGCIALAARMEKRNEQ</sequence>
<dbReference type="SUPFAM" id="SSF101473">
    <property type="entry name" value="DhaL-like"/>
    <property type="match status" value="1"/>
</dbReference>
<keyword evidence="2" id="KW-0446">Lipid-binding</keyword>
<dbReference type="PROSITE" id="PS51480">
    <property type="entry name" value="DHAL"/>
    <property type="match status" value="1"/>
</dbReference>
<feature type="domain" description="DhaL" evidence="3">
    <location>
        <begin position="9"/>
        <end position="198"/>
    </location>
</feature>
<dbReference type="GO" id="GO:0006071">
    <property type="term" value="P:glycerol metabolic process"/>
    <property type="evidence" value="ECO:0007669"/>
    <property type="project" value="InterPro"/>
</dbReference>
<dbReference type="InterPro" id="IPR004007">
    <property type="entry name" value="DhaL_dom"/>
</dbReference>
<dbReference type="InterPro" id="IPR043168">
    <property type="entry name" value="DegV_C"/>
</dbReference>
<accession>A0A0W0VJD4</accession>
<gene>
    <name evidence="4" type="primary">yfhG</name>
    <name evidence="4" type="ORF">Lisr_1812</name>
</gene>
<dbReference type="NCBIfam" id="TIGR00762">
    <property type="entry name" value="DegV"/>
    <property type="match status" value="1"/>
</dbReference>
<proteinExistence type="predicted"/>
<evidence type="ECO:0000256" key="2">
    <source>
        <dbReference type="ARBA" id="ARBA00023121"/>
    </source>
</evidence>
<dbReference type="InterPro" id="IPR048394">
    <property type="entry name" value="FakA-like_M"/>
</dbReference>
<name>A0A0W0VJD4_9GAMM</name>
<dbReference type="PROSITE" id="PS51257">
    <property type="entry name" value="PROKAR_LIPOPROTEIN"/>
    <property type="match status" value="1"/>
</dbReference>
<dbReference type="AlphaFoldDB" id="A0A0W0VJD4"/>
<dbReference type="RefSeq" id="WP_058502145.1">
    <property type="nucleotide sequence ID" value="NZ_CAAAJA010000058.1"/>
</dbReference>
<dbReference type="Gene3D" id="3.30.1180.10">
    <property type="match status" value="1"/>
</dbReference>
<dbReference type="InterPro" id="IPR036117">
    <property type="entry name" value="DhaL_dom_sf"/>
</dbReference>
<dbReference type="PANTHER" id="PTHR33434:SF3">
    <property type="entry name" value="DEGV DOMAIN-CONTAINING PROTEIN YITS"/>
    <property type="match status" value="1"/>
</dbReference>
<evidence type="ECO:0000256" key="1">
    <source>
        <dbReference type="ARBA" id="ARBA00003238"/>
    </source>
</evidence>
<dbReference type="Gene3D" id="3.40.50.10170">
    <property type="match status" value="1"/>
</dbReference>
<dbReference type="SUPFAM" id="SSF82549">
    <property type="entry name" value="DAK1/DegV-like"/>
    <property type="match status" value="1"/>
</dbReference>
<dbReference type="SMART" id="SM01120">
    <property type="entry name" value="Dak2"/>
    <property type="match status" value="1"/>
</dbReference>
<dbReference type="InterPro" id="IPR050270">
    <property type="entry name" value="DegV_domain_contain"/>
</dbReference>
<dbReference type="SMART" id="SM01121">
    <property type="entry name" value="Dak1_2"/>
    <property type="match status" value="1"/>
</dbReference>
<dbReference type="Pfam" id="PF02645">
    <property type="entry name" value="DegV"/>
    <property type="match status" value="1"/>
</dbReference>
<dbReference type="EMBL" id="LNYH01000106">
    <property type="protein sequence ID" value="KTD20228.1"/>
    <property type="molecule type" value="Genomic_DNA"/>
</dbReference>
<dbReference type="PANTHER" id="PTHR33434">
    <property type="entry name" value="DEGV DOMAIN-CONTAINING PROTEIN DR_1986-RELATED"/>
    <property type="match status" value="1"/>
</dbReference>
<keyword evidence="5" id="KW-1185">Reference proteome</keyword>
<dbReference type="InterPro" id="IPR033470">
    <property type="entry name" value="FakA-like_C"/>
</dbReference>
<evidence type="ECO:0000313" key="5">
    <source>
        <dbReference type="Proteomes" id="UP000054761"/>
    </source>
</evidence>
<organism evidence="4 5">
    <name type="scientific">Legionella israelensis</name>
    <dbReference type="NCBI Taxonomy" id="454"/>
    <lineage>
        <taxon>Bacteria</taxon>
        <taxon>Pseudomonadati</taxon>
        <taxon>Pseudomonadota</taxon>
        <taxon>Gammaproteobacteria</taxon>
        <taxon>Legionellales</taxon>
        <taxon>Legionellaceae</taxon>
        <taxon>Legionella</taxon>
    </lineage>
</organism>
<dbReference type="OrthoDB" id="9760324at2"/>
<dbReference type="PROSITE" id="PS51482">
    <property type="entry name" value="DEGV"/>
    <property type="match status" value="1"/>
</dbReference>
<protein>
    <submittedName>
        <fullName evidence="4">Lipoprotein</fullName>
    </submittedName>
</protein>
<dbReference type="Gene3D" id="1.25.40.340">
    <property type="match status" value="1"/>
</dbReference>
<dbReference type="GO" id="GO:0008289">
    <property type="term" value="F:lipid binding"/>
    <property type="evidence" value="ECO:0007669"/>
    <property type="project" value="UniProtKB-KW"/>
</dbReference>
<dbReference type="GO" id="GO:0004371">
    <property type="term" value="F:glycerone kinase activity"/>
    <property type="evidence" value="ECO:0007669"/>
    <property type="project" value="InterPro"/>
</dbReference>
<evidence type="ECO:0000313" key="4">
    <source>
        <dbReference type="EMBL" id="KTD20228.1"/>
    </source>
</evidence>
<dbReference type="Pfam" id="PF21645">
    <property type="entry name" value="FakA-like_M"/>
    <property type="match status" value="1"/>
</dbReference>
<dbReference type="PATRIC" id="fig|454.4.peg.1972"/>
<keyword evidence="4" id="KW-0449">Lipoprotein</keyword>
<dbReference type="STRING" id="454.Lisr_1812"/>
<evidence type="ECO:0000259" key="3">
    <source>
        <dbReference type="PROSITE" id="PS51480"/>
    </source>
</evidence>
<comment type="caution">
    <text evidence="4">The sequence shown here is derived from an EMBL/GenBank/DDBJ whole genome shotgun (WGS) entry which is preliminary data.</text>
</comment>
<dbReference type="Proteomes" id="UP000054761">
    <property type="component" value="Unassembled WGS sequence"/>
</dbReference>
<dbReference type="InterPro" id="IPR003797">
    <property type="entry name" value="DegV"/>
</dbReference>
<reference evidence="4 5" key="1">
    <citation type="submission" date="2015-11" db="EMBL/GenBank/DDBJ databases">
        <title>Genomic analysis of 38 Legionella species identifies large and diverse effector repertoires.</title>
        <authorList>
            <person name="Burstein D."/>
            <person name="Amaro F."/>
            <person name="Zusman T."/>
            <person name="Lifshitz Z."/>
            <person name="Cohen O."/>
            <person name="Gilbert J.A."/>
            <person name="Pupko T."/>
            <person name="Shuman H.A."/>
            <person name="Segal G."/>
        </authorList>
    </citation>
    <scope>NUCLEOTIDE SEQUENCE [LARGE SCALE GENOMIC DNA]</scope>
    <source>
        <strain evidence="4 5">Bercovier 4</strain>
    </source>
</reference>